<organism evidence="3 4">
    <name type="scientific">Luteibacter sahnii</name>
    <dbReference type="NCBI Taxonomy" id="3021977"/>
    <lineage>
        <taxon>Bacteria</taxon>
        <taxon>Pseudomonadati</taxon>
        <taxon>Pseudomonadota</taxon>
        <taxon>Gammaproteobacteria</taxon>
        <taxon>Lysobacterales</taxon>
        <taxon>Rhodanobacteraceae</taxon>
        <taxon>Luteibacter</taxon>
    </lineage>
</organism>
<feature type="compositionally biased region" description="Polar residues" evidence="1">
    <location>
        <begin position="95"/>
        <end position="108"/>
    </location>
</feature>
<evidence type="ECO:0000313" key="3">
    <source>
        <dbReference type="EMBL" id="MDF4023908.1"/>
    </source>
</evidence>
<dbReference type="EMBL" id="JARJJS010000001">
    <property type="protein sequence ID" value="MDF4023908.1"/>
    <property type="molecule type" value="Genomic_DNA"/>
</dbReference>
<feature type="chain" id="PRO_5045526092" description="DUF3106 domain-containing protein" evidence="2">
    <location>
        <begin position="24"/>
        <end position="137"/>
    </location>
</feature>
<gene>
    <name evidence="3" type="ORF">P3W24_02825</name>
</gene>
<protein>
    <recommendedName>
        <fullName evidence="5">DUF3106 domain-containing protein</fullName>
    </recommendedName>
</protein>
<dbReference type="RefSeq" id="WP_320550673.1">
    <property type="nucleotide sequence ID" value="NZ_JAQLOK010000002.1"/>
</dbReference>
<accession>A0ABT6B7Q4</accession>
<evidence type="ECO:0000313" key="4">
    <source>
        <dbReference type="Proteomes" id="UP001528850"/>
    </source>
</evidence>
<feature type="compositionally biased region" description="Basic and acidic residues" evidence="1">
    <location>
        <begin position="109"/>
        <end position="120"/>
    </location>
</feature>
<dbReference type="InterPro" id="IPR006311">
    <property type="entry name" value="TAT_signal"/>
</dbReference>
<feature type="compositionally biased region" description="Low complexity" evidence="1">
    <location>
        <begin position="38"/>
        <end position="49"/>
    </location>
</feature>
<reference evidence="3 4" key="1">
    <citation type="journal article" date="2024" name="Curr. Microbiol.">
        <title>Luteibacter sahnii sp. nov., A Novel Yellow-Colored Xanthomonadin Pigment Producing Probiotic Bacterium from Healthy Rice Seed Microbiome.</title>
        <authorList>
            <person name="Jaiswal G."/>
            <person name="Rana R."/>
            <person name="Nayak P.K."/>
            <person name="Chouhan R."/>
            <person name="Gandhi S.G."/>
            <person name="Patel H.K."/>
            <person name="Patil P.B."/>
        </authorList>
    </citation>
    <scope>NUCLEOTIDE SEQUENCE [LARGE SCALE GENOMIC DNA]</scope>
    <source>
        <strain evidence="3 4">PPL201</strain>
    </source>
</reference>
<proteinExistence type="predicted"/>
<keyword evidence="4" id="KW-1185">Reference proteome</keyword>
<name>A0ABT6B7Q4_9GAMM</name>
<feature type="region of interest" description="Disordered" evidence="1">
    <location>
        <begin position="27"/>
        <end position="137"/>
    </location>
</feature>
<feature type="compositionally biased region" description="Low complexity" evidence="1">
    <location>
        <begin position="56"/>
        <end position="78"/>
    </location>
</feature>
<evidence type="ECO:0008006" key="5">
    <source>
        <dbReference type="Google" id="ProtNLM"/>
    </source>
</evidence>
<feature type="signal peptide" evidence="2">
    <location>
        <begin position="1"/>
        <end position="23"/>
    </location>
</feature>
<dbReference type="Proteomes" id="UP001528850">
    <property type="component" value="Unassembled WGS sequence"/>
</dbReference>
<comment type="caution">
    <text evidence="3">The sequence shown here is derived from an EMBL/GenBank/DDBJ whole genome shotgun (WGS) entry which is preliminary data.</text>
</comment>
<evidence type="ECO:0000256" key="1">
    <source>
        <dbReference type="SAM" id="MobiDB-lite"/>
    </source>
</evidence>
<dbReference type="PROSITE" id="PS51318">
    <property type="entry name" value="TAT"/>
    <property type="match status" value="1"/>
</dbReference>
<keyword evidence="2" id="KW-0732">Signal</keyword>
<sequence>MTKSSRRTLLVFAALALPAIAVAQTDPRATTARPAGQPARTTTPAPSTAQRDWQRAVDQSRVQSQQRQNAVQQQLRQDNMNRQMNATTDPALRSQLDNANRTDQSLYRSRQDDARKRYDASHPGQPAPPAGTSSTGR</sequence>
<evidence type="ECO:0000256" key="2">
    <source>
        <dbReference type="SAM" id="SignalP"/>
    </source>
</evidence>